<feature type="region of interest" description="Disordered" evidence="5">
    <location>
        <begin position="1"/>
        <end position="23"/>
    </location>
</feature>
<dbReference type="InterPro" id="IPR013762">
    <property type="entry name" value="Integrase-like_cat_sf"/>
</dbReference>
<dbReference type="AlphaFoldDB" id="A0A809ZRW1"/>
<keyword evidence="3" id="KW-0238">DNA-binding</keyword>
<reference evidence="9" key="2">
    <citation type="submission" date="2020-05" db="EMBL/GenBank/DDBJ databases">
        <title>Complete genome sequence of Bradyrhizobium diazoefficiens XF6 isolated from soybean nodule.</title>
        <authorList>
            <person name="Noda R."/>
            <person name="Kakizaki K."/>
            <person name="Minamisawa K."/>
        </authorList>
    </citation>
    <scope>NUCLEOTIDE SEQUENCE</scope>
    <source>
        <strain evidence="9">XF6</strain>
    </source>
</reference>
<dbReference type="RefSeq" id="WP_182869680.1">
    <property type="nucleotide sequence ID" value="NZ_AP022638.1"/>
</dbReference>
<comment type="similarity">
    <text evidence="1">Belongs to the 'phage' integrase family.</text>
</comment>
<evidence type="ECO:0000313" key="8">
    <source>
        <dbReference type="EMBL" id="BCE55129.1"/>
    </source>
</evidence>
<gene>
    <name evidence="8" type="ORF">XF5B_26410</name>
    <name evidence="9" type="ORF">XF6B_26610</name>
</gene>
<proteinExistence type="inferred from homology"/>
<dbReference type="GO" id="GO:0015074">
    <property type="term" value="P:DNA integration"/>
    <property type="evidence" value="ECO:0007669"/>
    <property type="project" value="UniProtKB-KW"/>
</dbReference>
<keyword evidence="4" id="KW-0233">DNA recombination</keyword>
<dbReference type="Pfam" id="PF22022">
    <property type="entry name" value="Phage_int_M"/>
    <property type="match status" value="1"/>
</dbReference>
<dbReference type="EMBL" id="AP023096">
    <property type="protein sequence ID" value="BCE63862.1"/>
    <property type="molecule type" value="Genomic_DNA"/>
</dbReference>
<evidence type="ECO:0000313" key="9">
    <source>
        <dbReference type="EMBL" id="BCE63862.1"/>
    </source>
</evidence>
<dbReference type="InterPro" id="IPR025166">
    <property type="entry name" value="Integrase_DNA_bind_dom"/>
</dbReference>
<dbReference type="InterPro" id="IPR011010">
    <property type="entry name" value="DNA_brk_join_enz"/>
</dbReference>
<feature type="domain" description="Phage integrase central" evidence="7">
    <location>
        <begin position="121"/>
        <end position="205"/>
    </location>
</feature>
<dbReference type="PANTHER" id="PTHR30629">
    <property type="entry name" value="PROPHAGE INTEGRASE"/>
    <property type="match status" value="1"/>
</dbReference>
<sequence length="469" mass="52918">MSQASAQAALKPAKNPKAIPPERRTEADIPLFGPGDHHFGNGLYLRVEHRGSSRKWFTKPTCIDASGEKKRRPFTIGNPDQVRLEAARELAIQIHKWADGGLDVRRELDKLNEAQVVVPTFGQHAEAFIARHSATLKSEAQRANWGNPIYNHIRAKGPAIWSLRVDEIYVNDVIEVLEPIWKTIPVMAASLRAQIEMIIGDAANRYSITRLQNFNPAKWTKSLQHSLGGRPPKSGETRGAQLSVAYKDIPALMIELRNRQCQSARAIYAITLTALRWQEFIKMRMDELDLDAEQPTWTIPFSRFKYDTMHKQPFVLPLSPQLVEIIREQIAELEAIYGPGNFDYIWPGSVQGRRGGRPADHMSSGTMLGYLQRSMNRPDATIHGFRASFETWSDDQFIDGTKSPKYHPHAVEFCLAHVAPGGKTKRAYRRGMMFDARIGIMNDWADFCVPRASAVAIDDSNIVKFRPTA</sequence>
<dbReference type="SUPFAM" id="SSF56349">
    <property type="entry name" value="DNA breaking-rejoining enzymes"/>
    <property type="match status" value="1"/>
</dbReference>
<organism evidence="8">
    <name type="scientific">Bradyrhizobium diazoefficiens</name>
    <dbReference type="NCBI Taxonomy" id="1355477"/>
    <lineage>
        <taxon>Bacteria</taxon>
        <taxon>Pseudomonadati</taxon>
        <taxon>Pseudomonadota</taxon>
        <taxon>Alphaproteobacteria</taxon>
        <taxon>Hyphomicrobiales</taxon>
        <taxon>Nitrobacteraceae</taxon>
        <taxon>Bradyrhizobium</taxon>
    </lineage>
</organism>
<dbReference type="Gene3D" id="3.30.160.390">
    <property type="entry name" value="Integrase, DNA-binding domain"/>
    <property type="match status" value="1"/>
</dbReference>
<dbReference type="EMBL" id="AP023095">
    <property type="protein sequence ID" value="BCE55129.1"/>
    <property type="molecule type" value="Genomic_DNA"/>
</dbReference>
<evidence type="ECO:0000256" key="4">
    <source>
        <dbReference type="ARBA" id="ARBA00023172"/>
    </source>
</evidence>
<dbReference type="InterPro" id="IPR010998">
    <property type="entry name" value="Integrase_recombinase_N"/>
</dbReference>
<dbReference type="InterPro" id="IPR053876">
    <property type="entry name" value="Phage_int_M"/>
</dbReference>
<evidence type="ECO:0000256" key="3">
    <source>
        <dbReference type="ARBA" id="ARBA00023125"/>
    </source>
</evidence>
<evidence type="ECO:0000256" key="2">
    <source>
        <dbReference type="ARBA" id="ARBA00022908"/>
    </source>
</evidence>
<evidence type="ECO:0000256" key="1">
    <source>
        <dbReference type="ARBA" id="ARBA00008857"/>
    </source>
</evidence>
<protein>
    <submittedName>
        <fullName evidence="8">Phage integrase</fullName>
    </submittedName>
</protein>
<dbReference type="InterPro" id="IPR050808">
    <property type="entry name" value="Phage_Integrase"/>
</dbReference>
<accession>A0A809ZRW1</accession>
<evidence type="ECO:0000259" key="6">
    <source>
        <dbReference type="Pfam" id="PF13356"/>
    </source>
</evidence>
<dbReference type="Gene3D" id="1.10.443.10">
    <property type="entry name" value="Intergrase catalytic core"/>
    <property type="match status" value="1"/>
</dbReference>
<name>A0A809ZRW1_9BRAD</name>
<reference evidence="8" key="1">
    <citation type="submission" date="2020-05" db="EMBL/GenBank/DDBJ databases">
        <title>Complete genome sequence of Bradyrhizobium diazoefficiens XF5 isolated from soybean nodule.</title>
        <authorList>
            <person name="Noda R."/>
            <person name="Kakizaki K."/>
            <person name="Minamisawa K."/>
        </authorList>
    </citation>
    <scope>NUCLEOTIDE SEQUENCE</scope>
    <source>
        <strain evidence="8">XF5</strain>
    </source>
</reference>
<dbReference type="InterPro" id="IPR038488">
    <property type="entry name" value="Integrase_DNA-bd_sf"/>
</dbReference>
<keyword evidence="2" id="KW-0229">DNA integration</keyword>
<dbReference type="GO" id="GO:0003677">
    <property type="term" value="F:DNA binding"/>
    <property type="evidence" value="ECO:0007669"/>
    <property type="project" value="UniProtKB-KW"/>
</dbReference>
<dbReference type="Pfam" id="PF13356">
    <property type="entry name" value="Arm-DNA-bind_3"/>
    <property type="match status" value="1"/>
</dbReference>
<dbReference type="PANTHER" id="PTHR30629:SF2">
    <property type="entry name" value="PROPHAGE INTEGRASE INTS-RELATED"/>
    <property type="match status" value="1"/>
</dbReference>
<feature type="domain" description="Integrase DNA-binding" evidence="6">
    <location>
        <begin position="38"/>
        <end position="107"/>
    </location>
</feature>
<evidence type="ECO:0000256" key="5">
    <source>
        <dbReference type="SAM" id="MobiDB-lite"/>
    </source>
</evidence>
<dbReference type="Gene3D" id="1.10.150.130">
    <property type="match status" value="1"/>
</dbReference>
<evidence type="ECO:0000259" key="7">
    <source>
        <dbReference type="Pfam" id="PF22022"/>
    </source>
</evidence>
<dbReference type="GO" id="GO:0006310">
    <property type="term" value="P:DNA recombination"/>
    <property type="evidence" value="ECO:0007669"/>
    <property type="project" value="UniProtKB-KW"/>
</dbReference>